<sequence>MEQNTNLAVGTIMYAETFSILTISPPFIINVIFSVLILIGVFYFRSESWKGLLLNIALTLWSLLFISVYIIAWYVRLKYDITPDFAASFAPGLLPGWKEIIAQGMEEPDVTGNAVTYSALIFFTRKYNGWYMWVFRAFAIVPVSLFFVKYVPIVFNWLFT</sequence>
<feature type="transmembrane region" description="Helical" evidence="1">
    <location>
        <begin position="27"/>
        <end position="45"/>
    </location>
</feature>
<dbReference type="RefSeq" id="WP_214831779.1">
    <property type="nucleotide sequence ID" value="NZ_CP183077.1"/>
</dbReference>
<evidence type="ECO:0000313" key="3">
    <source>
        <dbReference type="Proteomes" id="UP001230807"/>
    </source>
</evidence>
<dbReference type="EMBL" id="JASWER010000007">
    <property type="protein sequence ID" value="MDL5377223.1"/>
    <property type="molecule type" value="Genomic_DNA"/>
</dbReference>
<feature type="transmembrane region" description="Helical" evidence="1">
    <location>
        <begin position="133"/>
        <end position="159"/>
    </location>
</feature>
<accession>A0ABT7MPV6</accession>
<evidence type="ECO:0000256" key="1">
    <source>
        <dbReference type="SAM" id="Phobius"/>
    </source>
</evidence>
<evidence type="ECO:0000313" key="2">
    <source>
        <dbReference type="EMBL" id="MDL5377223.1"/>
    </source>
</evidence>
<name>A0ABT7MPV6_9BACL</name>
<organism evidence="2 3">
    <name type="scientific">Exiguobacterium mexicanum</name>
    <dbReference type="NCBI Taxonomy" id="340146"/>
    <lineage>
        <taxon>Bacteria</taxon>
        <taxon>Bacillati</taxon>
        <taxon>Bacillota</taxon>
        <taxon>Bacilli</taxon>
        <taxon>Bacillales</taxon>
        <taxon>Bacillales Family XII. Incertae Sedis</taxon>
        <taxon>Exiguobacterium</taxon>
    </lineage>
</organism>
<feature type="transmembrane region" description="Helical" evidence="1">
    <location>
        <begin position="52"/>
        <end position="75"/>
    </location>
</feature>
<proteinExistence type="predicted"/>
<dbReference type="Proteomes" id="UP001230807">
    <property type="component" value="Unassembled WGS sequence"/>
</dbReference>
<keyword evidence="1" id="KW-0812">Transmembrane</keyword>
<keyword evidence="3" id="KW-1185">Reference proteome</keyword>
<protein>
    <submittedName>
        <fullName evidence="2">Uncharacterized protein</fullName>
    </submittedName>
</protein>
<keyword evidence="1" id="KW-0472">Membrane</keyword>
<keyword evidence="1" id="KW-1133">Transmembrane helix</keyword>
<comment type="caution">
    <text evidence="2">The sequence shown here is derived from an EMBL/GenBank/DDBJ whole genome shotgun (WGS) entry which is preliminary data.</text>
</comment>
<reference evidence="2 3" key="1">
    <citation type="submission" date="2023-06" db="EMBL/GenBank/DDBJ databases">
        <title>Influencing factors and mechanism of Cr(VI) reduction by facultative anaerobic Exiguobacterium sp. PY14.</title>
        <authorList>
            <person name="Zou L."/>
        </authorList>
    </citation>
    <scope>NUCLEOTIDE SEQUENCE [LARGE SCALE GENOMIC DNA]</scope>
    <source>
        <strain evidence="2 3">PY14</strain>
    </source>
</reference>
<gene>
    <name evidence="2" type="ORF">QR695_09435</name>
</gene>